<dbReference type="EMBL" id="GL833120">
    <property type="protein sequence ID" value="EGB12924.1"/>
    <property type="molecule type" value="Genomic_DNA"/>
</dbReference>
<dbReference type="SMART" id="SM00054">
    <property type="entry name" value="EFh"/>
    <property type="match status" value="1"/>
</dbReference>
<dbReference type="GeneID" id="20223224"/>
<evidence type="ECO:0000256" key="1">
    <source>
        <dbReference type="ARBA" id="ARBA00022837"/>
    </source>
</evidence>
<organism evidence="5">
    <name type="scientific">Aureococcus anophagefferens</name>
    <name type="common">Harmful bloom alga</name>
    <dbReference type="NCBI Taxonomy" id="44056"/>
    <lineage>
        <taxon>Eukaryota</taxon>
        <taxon>Sar</taxon>
        <taxon>Stramenopiles</taxon>
        <taxon>Ochrophyta</taxon>
        <taxon>Pelagophyceae</taxon>
        <taxon>Pelagomonadales</taxon>
        <taxon>Pelagomonadaceae</taxon>
        <taxon>Aureococcus</taxon>
    </lineage>
</organism>
<dbReference type="SUPFAM" id="SSF47473">
    <property type="entry name" value="EF-hand"/>
    <property type="match status" value="1"/>
</dbReference>
<dbReference type="Pfam" id="PF13833">
    <property type="entry name" value="EF-hand_8"/>
    <property type="match status" value="1"/>
</dbReference>
<reference evidence="4 5" key="1">
    <citation type="journal article" date="2011" name="Proc. Natl. Acad. Sci. U.S.A.">
        <title>Niche of harmful alga Aureococcus anophagefferens revealed through ecogenomics.</title>
        <authorList>
            <person name="Gobler C.J."/>
            <person name="Berry D.L."/>
            <person name="Dyhrman S.T."/>
            <person name="Wilhelm S.W."/>
            <person name="Salamov A."/>
            <person name="Lobanov A.V."/>
            <person name="Zhang Y."/>
            <person name="Collier J.L."/>
            <person name="Wurch L.L."/>
            <person name="Kustka A.B."/>
            <person name="Dill B.D."/>
            <person name="Shah M."/>
            <person name="VerBerkmoes N.C."/>
            <person name="Kuo A."/>
            <person name="Terry A."/>
            <person name="Pangilinan J."/>
            <person name="Lindquist E.A."/>
            <person name="Lucas S."/>
            <person name="Paulsen I.T."/>
            <person name="Hattenrath-Lehmann T.K."/>
            <person name="Talmage S.C."/>
            <person name="Walker E.A."/>
            <person name="Koch F."/>
            <person name="Burson A.M."/>
            <person name="Marcoval M.A."/>
            <person name="Tang Y.Z."/>
            <person name="Lecleir G.R."/>
            <person name="Coyne K.J."/>
            <person name="Berg G.M."/>
            <person name="Bertrand E.M."/>
            <person name="Saito M.A."/>
            <person name="Gladyshev V.N."/>
            <person name="Grigoriev I.V."/>
        </authorList>
    </citation>
    <scope>NUCLEOTIDE SEQUENCE [LARGE SCALE GENOMIC DNA]</scope>
    <source>
        <strain evidence="5">CCMP 1984</strain>
    </source>
</reference>
<sequence length="411" mass="44971">MSNAKEKGLRVDQIFKYFKSEGAGDDDDITPDDFEAAMKKLGWSISAGELAALIDHFDEDKNGTVSMEEFLHYCLHIPTLAWKAEKLRREREAAARAPKPSLEDRLAPEDDEGDDAPEDGASPEALAAPLVDADGSPGIKKPPSSPKRSRLSPDQIYAGQKPLWKSKQFLTLKIGYEKTLKVLAVSAKDADDTVFAPLFVDATRVLEAKRDHFDGLVAAELEARSKKQGGASPGKPEKQAAGDEVVAQELANFVIRRVGTAAGDASTLVLAMLSSDGELKASDVVYRKNPGVHALQVAPATSRRPSMEDFNAMTAEVGEAREAAAVERAAGSAAMERLRKSLDAFTIKHAKPFRDMDNTEKLKFLLVRFSFKHMVNKVTHRLNHSKVYKAMLAEQAAKKRNYGRRPSLGDL</sequence>
<dbReference type="eggNOG" id="ENOG502SCSX">
    <property type="taxonomic scope" value="Eukaryota"/>
</dbReference>
<feature type="compositionally biased region" description="Acidic residues" evidence="2">
    <location>
        <begin position="109"/>
        <end position="118"/>
    </location>
</feature>
<evidence type="ECO:0000313" key="5">
    <source>
        <dbReference type="Proteomes" id="UP000002729"/>
    </source>
</evidence>
<dbReference type="CDD" id="cd00051">
    <property type="entry name" value="EFh"/>
    <property type="match status" value="1"/>
</dbReference>
<dbReference type="OrthoDB" id="26525at2759"/>
<gene>
    <name evidence="4" type="ORF">AURANDRAFT_60902</name>
</gene>
<dbReference type="Gene3D" id="1.10.238.10">
    <property type="entry name" value="EF-hand"/>
    <property type="match status" value="1"/>
</dbReference>
<accession>F0XWQ4</accession>
<dbReference type="Proteomes" id="UP000002729">
    <property type="component" value="Unassembled WGS sequence"/>
</dbReference>
<proteinExistence type="predicted"/>
<dbReference type="GO" id="GO:0005509">
    <property type="term" value="F:calcium ion binding"/>
    <property type="evidence" value="ECO:0007669"/>
    <property type="project" value="InterPro"/>
</dbReference>
<feature type="region of interest" description="Disordered" evidence="2">
    <location>
        <begin position="93"/>
        <end position="153"/>
    </location>
</feature>
<dbReference type="InterPro" id="IPR018247">
    <property type="entry name" value="EF_Hand_1_Ca_BS"/>
</dbReference>
<evidence type="ECO:0000256" key="2">
    <source>
        <dbReference type="SAM" id="MobiDB-lite"/>
    </source>
</evidence>
<dbReference type="InterPro" id="IPR002048">
    <property type="entry name" value="EF_hand_dom"/>
</dbReference>
<dbReference type="RefSeq" id="XP_009032544.1">
    <property type="nucleotide sequence ID" value="XM_009034296.1"/>
</dbReference>
<evidence type="ECO:0000313" key="4">
    <source>
        <dbReference type="EMBL" id="EGB12924.1"/>
    </source>
</evidence>
<keyword evidence="5" id="KW-1185">Reference proteome</keyword>
<feature type="domain" description="EF-hand" evidence="3">
    <location>
        <begin position="45"/>
        <end position="80"/>
    </location>
</feature>
<dbReference type="PROSITE" id="PS00018">
    <property type="entry name" value="EF_HAND_1"/>
    <property type="match status" value="1"/>
</dbReference>
<keyword evidence="1" id="KW-0106">Calcium</keyword>
<dbReference type="InterPro" id="IPR011992">
    <property type="entry name" value="EF-hand-dom_pair"/>
</dbReference>
<evidence type="ECO:0000259" key="3">
    <source>
        <dbReference type="PROSITE" id="PS50222"/>
    </source>
</evidence>
<dbReference type="PROSITE" id="PS50222">
    <property type="entry name" value="EF_HAND_2"/>
    <property type="match status" value="1"/>
</dbReference>
<dbReference type="AlphaFoldDB" id="F0XWQ4"/>
<dbReference type="InParanoid" id="F0XWQ4"/>
<dbReference type="KEGG" id="aaf:AURANDRAFT_60902"/>
<protein>
    <recommendedName>
        <fullName evidence="3">EF-hand domain-containing protein</fullName>
    </recommendedName>
</protein>
<name>F0XWQ4_AURAN</name>